<dbReference type="Pfam" id="PF12639">
    <property type="entry name" value="Colicin-DNase"/>
    <property type="match status" value="1"/>
</dbReference>
<name>A0A1H2PWW1_9FIRM</name>
<dbReference type="Proteomes" id="UP000182429">
    <property type="component" value="Unassembled WGS sequence"/>
</dbReference>
<evidence type="ECO:0000256" key="1">
    <source>
        <dbReference type="SAM" id="MobiDB-lite"/>
    </source>
</evidence>
<reference evidence="2 3" key="1">
    <citation type="submission" date="2016-10" db="EMBL/GenBank/DDBJ databases">
        <authorList>
            <person name="de Groot N.N."/>
        </authorList>
    </citation>
    <scope>NUCLEOTIDE SEQUENCE [LARGE SCALE GENOMIC DNA]</scope>
    <source>
        <strain evidence="2 3">S3b</strain>
    </source>
</reference>
<organism evidence="2 3">
    <name type="scientific">Kandleria vitulina</name>
    <dbReference type="NCBI Taxonomy" id="1630"/>
    <lineage>
        <taxon>Bacteria</taxon>
        <taxon>Bacillati</taxon>
        <taxon>Bacillota</taxon>
        <taxon>Erysipelotrichia</taxon>
        <taxon>Erysipelotrichales</taxon>
        <taxon>Coprobacillaceae</taxon>
        <taxon>Kandleria</taxon>
    </lineage>
</organism>
<dbReference type="AlphaFoldDB" id="A0A1H2PWW1"/>
<feature type="region of interest" description="Disordered" evidence="1">
    <location>
        <begin position="201"/>
        <end position="227"/>
    </location>
</feature>
<protein>
    <submittedName>
        <fullName evidence="2">A nuclease of the HNH/ENDO VII superfamily with conserved WHH</fullName>
    </submittedName>
</protein>
<gene>
    <name evidence="2" type="ORF">SAMN04487759_10177</name>
</gene>
<dbReference type="EMBL" id="FNNF01000001">
    <property type="protein sequence ID" value="SDV99335.1"/>
    <property type="molecule type" value="Genomic_DNA"/>
</dbReference>
<evidence type="ECO:0000313" key="3">
    <source>
        <dbReference type="Proteomes" id="UP000182429"/>
    </source>
</evidence>
<sequence>MFNFNVAEVFSNLEAPLLEKAKNMDKISDIKELDKPINEYVMGLDDAESLSDEDVDIDDIMEDNDLLESAEAYESKLSRCPIEGHNGSWDGLRGNSTWIPDRDAIPTRYNPDGLTWGQILDKYGIEGIDYKDGDPDFSPISKGEVEIDDFTDDRPSNFAQADEALAKQRGCSPEEVKKWREENGYTWHECRDCKTMQKVPREVHNNMDHSGGVSEYKKSQSSEGGES</sequence>
<accession>A0A1H2PWW1</accession>
<evidence type="ECO:0000313" key="2">
    <source>
        <dbReference type="EMBL" id="SDV99335.1"/>
    </source>
</evidence>
<dbReference type="RefSeq" id="WP_074685171.1">
    <property type="nucleotide sequence ID" value="NZ_FNNF01000001.1"/>
</dbReference>
<proteinExistence type="predicted"/>